<gene>
    <name evidence="2" type="ORF">G4Z16_00435</name>
</gene>
<reference evidence="3" key="1">
    <citation type="submission" date="2020-02" db="EMBL/GenBank/DDBJ databases">
        <title>Streptomyces sp. ASO4wet.</title>
        <authorList>
            <person name="Risdian C."/>
            <person name="Landwehr W."/>
            <person name="Schupp P."/>
            <person name="Wink J."/>
        </authorList>
    </citation>
    <scope>NUCLEOTIDE SEQUENCE [LARGE SCALE GENOMIC DNA]</scope>
    <source>
        <strain evidence="3">ASO4wet</strain>
    </source>
</reference>
<dbReference type="EMBL" id="CP048882">
    <property type="protein sequence ID" value="QPP05111.1"/>
    <property type="molecule type" value="Genomic_DNA"/>
</dbReference>
<keyword evidence="1" id="KW-0472">Membrane</keyword>
<keyword evidence="3" id="KW-1185">Reference proteome</keyword>
<protein>
    <submittedName>
        <fullName evidence="2">Uncharacterized protein</fullName>
    </submittedName>
</protein>
<proteinExistence type="predicted"/>
<evidence type="ECO:0000256" key="1">
    <source>
        <dbReference type="SAM" id="Phobius"/>
    </source>
</evidence>
<sequence>MKKLLEFLAFILIAQGVGAVAHHFFGWFKLWGLVHRIGFLSGYEVFAGITLIVLGVAVGGASEKVARAVR</sequence>
<dbReference type="KEGG" id="sbat:G4Z16_00435"/>
<accession>A0A7T1WQF9</accession>
<dbReference type="Proteomes" id="UP000595046">
    <property type="component" value="Chromosome"/>
</dbReference>
<feature type="transmembrane region" description="Helical" evidence="1">
    <location>
        <begin position="43"/>
        <end position="61"/>
    </location>
</feature>
<keyword evidence="1" id="KW-1133">Transmembrane helix</keyword>
<organism evidence="2 3">
    <name type="scientific">Streptomyces bathyalis</name>
    <dbReference type="NCBI Taxonomy" id="2710756"/>
    <lineage>
        <taxon>Bacteria</taxon>
        <taxon>Bacillati</taxon>
        <taxon>Actinomycetota</taxon>
        <taxon>Actinomycetes</taxon>
        <taxon>Kitasatosporales</taxon>
        <taxon>Streptomycetaceae</taxon>
        <taxon>Streptomyces</taxon>
    </lineage>
</organism>
<evidence type="ECO:0000313" key="2">
    <source>
        <dbReference type="EMBL" id="QPP05111.1"/>
    </source>
</evidence>
<keyword evidence="1" id="KW-0812">Transmembrane</keyword>
<dbReference type="AlphaFoldDB" id="A0A7T1WQF9"/>
<name>A0A7T1WQF9_9ACTN</name>
<evidence type="ECO:0000313" key="3">
    <source>
        <dbReference type="Proteomes" id="UP000595046"/>
    </source>
</evidence>
<dbReference type="RefSeq" id="WP_197348607.1">
    <property type="nucleotide sequence ID" value="NZ_CP048882.1"/>
</dbReference>